<proteinExistence type="predicted"/>
<evidence type="ECO:0000256" key="1">
    <source>
        <dbReference type="SAM" id="MobiDB-lite"/>
    </source>
</evidence>
<feature type="compositionally biased region" description="Basic and acidic residues" evidence="1">
    <location>
        <begin position="64"/>
        <end position="73"/>
    </location>
</feature>
<sequence>MMALNESMNTTFVIVTHEMEVAAQMKKTIMLRDGYLVQPEEYTRPAAGGSKAPNASSLPSGVEVHSEGAGEVS</sequence>
<dbReference type="Proteomes" id="UP000003094">
    <property type="component" value="Unassembled WGS sequence"/>
</dbReference>
<organism evidence="2 3">
    <name type="scientific">Paenibacillus vortex V453</name>
    <dbReference type="NCBI Taxonomy" id="715225"/>
    <lineage>
        <taxon>Bacteria</taxon>
        <taxon>Bacillati</taxon>
        <taxon>Bacillota</taxon>
        <taxon>Bacilli</taxon>
        <taxon>Bacillales</taxon>
        <taxon>Paenibacillaceae</taxon>
        <taxon>Paenibacillus</taxon>
    </lineage>
</organism>
<name>A0A2R9SZQ0_9BACL</name>
<accession>A0A2R9SZQ0</accession>
<gene>
    <name evidence="2" type="ORF">PVOR_06560</name>
</gene>
<dbReference type="AlphaFoldDB" id="A0A2R9SZQ0"/>
<dbReference type="InterPro" id="IPR027417">
    <property type="entry name" value="P-loop_NTPase"/>
</dbReference>
<dbReference type="SUPFAM" id="SSF52540">
    <property type="entry name" value="P-loop containing nucleoside triphosphate hydrolases"/>
    <property type="match status" value="1"/>
</dbReference>
<comment type="caution">
    <text evidence="2">The sequence shown here is derived from an EMBL/GenBank/DDBJ whole genome shotgun (WGS) entry which is preliminary data.</text>
</comment>
<evidence type="ECO:0000313" key="3">
    <source>
        <dbReference type="Proteomes" id="UP000003094"/>
    </source>
</evidence>
<dbReference type="EMBL" id="ADHJ01000012">
    <property type="protein sequence ID" value="EFU42872.1"/>
    <property type="molecule type" value="Genomic_DNA"/>
</dbReference>
<dbReference type="KEGG" id="pvo:PVOR_06560"/>
<reference evidence="2 3" key="1">
    <citation type="journal article" date="2010" name="BMC Genomics">
        <title>Genome sequence of the pattern forming Paenibacillus vortex bacterium reveals potential for thriving in complex environments.</title>
        <authorList>
            <person name="Sirota-Madi A."/>
            <person name="Olender T."/>
            <person name="Helman Y."/>
            <person name="Ingham C."/>
            <person name="Brainis I."/>
            <person name="Roth D."/>
            <person name="Hagi E."/>
            <person name="Brodsky L."/>
            <person name="Leshkowitz D."/>
            <person name="Galatenko V."/>
            <person name="Nikolaev V."/>
            <person name="Mugasimangalam R.C."/>
            <person name="Bransburg-Zabary S."/>
            <person name="Gutnick D.L."/>
            <person name="Lancet D."/>
            <person name="Ben-Jacob E."/>
        </authorList>
    </citation>
    <scope>NUCLEOTIDE SEQUENCE [LARGE SCALE GENOMIC DNA]</scope>
    <source>
        <strain evidence="2 3">V453</strain>
    </source>
</reference>
<feature type="region of interest" description="Disordered" evidence="1">
    <location>
        <begin position="43"/>
        <end position="73"/>
    </location>
</feature>
<protein>
    <submittedName>
        <fullName evidence="2">ABC transporter related protein</fullName>
    </submittedName>
</protein>
<keyword evidence="3" id="KW-1185">Reference proteome</keyword>
<evidence type="ECO:0000313" key="2">
    <source>
        <dbReference type="EMBL" id="EFU42872.1"/>
    </source>
</evidence>